<evidence type="ECO:0000313" key="2">
    <source>
        <dbReference type="Proteomes" id="UP000235943"/>
    </source>
</evidence>
<comment type="caution">
    <text evidence="1">The sequence shown here is derived from an EMBL/GenBank/DDBJ whole genome shotgun (WGS) entry which is preliminary data.</text>
</comment>
<keyword evidence="2" id="KW-1185">Reference proteome</keyword>
<organism evidence="1 2">
    <name type="scientific">Streptomyces cahuitamycinicus</name>
    <dbReference type="NCBI Taxonomy" id="2070367"/>
    <lineage>
        <taxon>Bacteria</taxon>
        <taxon>Bacillati</taxon>
        <taxon>Actinomycetota</taxon>
        <taxon>Actinomycetes</taxon>
        <taxon>Kitasatosporales</taxon>
        <taxon>Streptomycetaceae</taxon>
        <taxon>Streptomyces</taxon>
    </lineage>
</organism>
<gene>
    <name evidence="1" type="ORF">C1J00_30045</name>
</gene>
<dbReference type="OrthoDB" id="4223789at2"/>
<sequence>MTIMPSDLPLKSTGVAEELQDAVADAFPLFEAVQGLARLGVRVEFTVAPSKILATITVTPDAVQVLPALLESLDEARPGALPTGQLIVKGSMCQRTVTLTVLIPFGWVTPAELAVLTGTGDADPSGLL</sequence>
<dbReference type="RefSeq" id="WP_102912140.1">
    <property type="nucleotide sequence ID" value="NZ_POUC01000293.1"/>
</dbReference>
<dbReference type="AlphaFoldDB" id="A0A2N8TI35"/>
<proteinExistence type="predicted"/>
<protein>
    <submittedName>
        <fullName evidence="1">Uncharacterized protein</fullName>
    </submittedName>
</protein>
<dbReference type="EMBL" id="POUC01000293">
    <property type="protein sequence ID" value="PNG18634.1"/>
    <property type="molecule type" value="Genomic_DNA"/>
</dbReference>
<name>A0A2N8TI35_9ACTN</name>
<dbReference type="Proteomes" id="UP000235943">
    <property type="component" value="Unassembled WGS sequence"/>
</dbReference>
<evidence type="ECO:0000313" key="1">
    <source>
        <dbReference type="EMBL" id="PNG18634.1"/>
    </source>
</evidence>
<accession>A0A2N8TI35</accession>
<reference evidence="1 2" key="1">
    <citation type="submission" date="2018-01" db="EMBL/GenBank/DDBJ databases">
        <title>Draft genome sequence of Streptomyces sp. 13K301.</title>
        <authorList>
            <person name="Sahin N."/>
            <person name="Saygin H."/>
            <person name="Ay H."/>
        </authorList>
    </citation>
    <scope>NUCLEOTIDE SEQUENCE [LARGE SCALE GENOMIC DNA]</scope>
    <source>
        <strain evidence="1 2">13K301</strain>
    </source>
</reference>